<feature type="transmembrane region" description="Helical" evidence="1">
    <location>
        <begin position="178"/>
        <end position="198"/>
    </location>
</feature>
<feature type="transmembrane region" description="Helical" evidence="1">
    <location>
        <begin position="152"/>
        <end position="171"/>
    </location>
</feature>
<keyword evidence="1" id="KW-0812">Transmembrane</keyword>
<dbReference type="KEGG" id="dal:Dalk_2182"/>
<keyword evidence="1" id="KW-1133">Transmembrane helix</keyword>
<accession>B8FF58</accession>
<dbReference type="HOGENOM" id="CLU_823154_0_0_7"/>
<reference evidence="2 3" key="1">
    <citation type="journal article" date="2012" name="Environ. Microbiol.">
        <title>The genome sequence of Desulfatibacillum alkenivorans AK-01: a blueprint for anaerobic alkane oxidation.</title>
        <authorList>
            <person name="Callaghan A.V."/>
            <person name="Morris B.E."/>
            <person name="Pereira I.A."/>
            <person name="McInerney M.J."/>
            <person name="Austin R.N."/>
            <person name="Groves J.T."/>
            <person name="Kukor J.J."/>
            <person name="Suflita J.M."/>
            <person name="Young L.Y."/>
            <person name="Zylstra G.J."/>
            <person name="Wawrik B."/>
        </authorList>
    </citation>
    <scope>NUCLEOTIDE SEQUENCE [LARGE SCALE GENOMIC DNA]</scope>
    <source>
        <strain evidence="2 3">AK-01</strain>
    </source>
</reference>
<feature type="transmembrane region" description="Helical" evidence="1">
    <location>
        <begin position="306"/>
        <end position="327"/>
    </location>
</feature>
<dbReference type="EMBL" id="CP001322">
    <property type="protein sequence ID" value="ACL03875.1"/>
    <property type="molecule type" value="Genomic_DNA"/>
</dbReference>
<dbReference type="RefSeq" id="WP_015946950.1">
    <property type="nucleotide sequence ID" value="NC_011768.1"/>
</dbReference>
<feature type="transmembrane region" description="Helical" evidence="1">
    <location>
        <begin position="278"/>
        <end position="299"/>
    </location>
</feature>
<evidence type="ECO:0000313" key="3">
    <source>
        <dbReference type="Proteomes" id="UP000000739"/>
    </source>
</evidence>
<proteinExistence type="predicted"/>
<feature type="transmembrane region" description="Helical" evidence="1">
    <location>
        <begin position="34"/>
        <end position="55"/>
    </location>
</feature>
<evidence type="ECO:0000256" key="1">
    <source>
        <dbReference type="SAM" id="Phobius"/>
    </source>
</evidence>
<feature type="transmembrane region" description="Helical" evidence="1">
    <location>
        <begin position="75"/>
        <end position="93"/>
    </location>
</feature>
<evidence type="ECO:0000313" key="2">
    <source>
        <dbReference type="EMBL" id="ACL03875.1"/>
    </source>
</evidence>
<feature type="transmembrane region" description="Helical" evidence="1">
    <location>
        <begin position="218"/>
        <end position="236"/>
    </location>
</feature>
<feature type="transmembrane region" description="Helical" evidence="1">
    <location>
        <begin position="248"/>
        <end position="266"/>
    </location>
</feature>
<dbReference type="AlphaFoldDB" id="B8FF58"/>
<feature type="transmembrane region" description="Helical" evidence="1">
    <location>
        <begin position="100"/>
        <end position="119"/>
    </location>
</feature>
<keyword evidence="1" id="KW-0472">Membrane</keyword>
<dbReference type="Proteomes" id="UP000000739">
    <property type="component" value="Chromosome"/>
</dbReference>
<gene>
    <name evidence="2" type="ordered locus">Dalk_2182</name>
</gene>
<name>B8FF58_DESAL</name>
<organism evidence="2 3">
    <name type="scientific">Desulfatibacillum aliphaticivorans</name>
    <dbReference type="NCBI Taxonomy" id="218208"/>
    <lineage>
        <taxon>Bacteria</taxon>
        <taxon>Pseudomonadati</taxon>
        <taxon>Thermodesulfobacteriota</taxon>
        <taxon>Desulfobacteria</taxon>
        <taxon>Desulfobacterales</taxon>
        <taxon>Desulfatibacillaceae</taxon>
        <taxon>Desulfatibacillum</taxon>
    </lineage>
</organism>
<sequence>MTPHNNGTAPASGRKTAEGLSIIGRFNAWRLKNLIAVNVFAPVFFLMVVGARIYIETELLAPSPYFSYYTLCHHMLWFAGTFLSLMLVIHFIIKTPIKDLFILCYGSVLVFIPVLYLLLTGQKVALTYLRGGFWEILKHALTFVWTWEADRALSIELVFIFVGITGLAWLVAKRPGKALLTGVASYSVLMLWAVHWVGKTPHKYAVFSINTWMVSNCLIAVVLLHVFSFLVVITIWRAGLFQNAKKAWTAAFMAGAAAWIAFSLIMKITQWFVLPFDIAASGLIVFTDVVILTALYKGLKNNISRLALAVLIGLFFVQAAVMGPLLIRAEEGLITHGELQNKAKRLEAVLPDA</sequence>
<keyword evidence="3" id="KW-1185">Reference proteome</keyword>
<protein>
    <submittedName>
        <fullName evidence="2">Uncharacterized protein</fullName>
    </submittedName>
</protein>